<dbReference type="AlphaFoldDB" id="A0A0K2U2R3"/>
<evidence type="ECO:0000313" key="1">
    <source>
        <dbReference type="EMBL" id="CDW32594.1"/>
    </source>
</evidence>
<organism evidence="1">
    <name type="scientific">Lepeophtheirus salmonis</name>
    <name type="common">Salmon louse</name>
    <name type="synonym">Caligus salmonis</name>
    <dbReference type="NCBI Taxonomy" id="72036"/>
    <lineage>
        <taxon>Eukaryota</taxon>
        <taxon>Metazoa</taxon>
        <taxon>Ecdysozoa</taxon>
        <taxon>Arthropoda</taxon>
        <taxon>Crustacea</taxon>
        <taxon>Multicrustacea</taxon>
        <taxon>Hexanauplia</taxon>
        <taxon>Copepoda</taxon>
        <taxon>Siphonostomatoida</taxon>
        <taxon>Caligidae</taxon>
        <taxon>Lepeophtheirus</taxon>
    </lineage>
</organism>
<dbReference type="EMBL" id="HACA01015233">
    <property type="protein sequence ID" value="CDW32594.1"/>
    <property type="molecule type" value="Transcribed_RNA"/>
</dbReference>
<dbReference type="EMBL" id="HACA01015234">
    <property type="protein sequence ID" value="CDW32595.1"/>
    <property type="molecule type" value="Transcribed_RNA"/>
</dbReference>
<name>A0A0K2U2R3_LEPSM</name>
<protein>
    <submittedName>
        <fullName evidence="1">Uncharacterized protein</fullName>
    </submittedName>
</protein>
<accession>A0A0K2U2R3</accession>
<sequence length="33" mass="3777">MTNIASPSHYTQLGILRIPMTMKVCLMQYSSYP</sequence>
<proteinExistence type="predicted"/>
<reference evidence="1" key="1">
    <citation type="submission" date="2014-05" db="EMBL/GenBank/DDBJ databases">
        <authorList>
            <person name="Chronopoulou M."/>
        </authorList>
    </citation>
    <scope>NUCLEOTIDE SEQUENCE</scope>
    <source>
        <tissue evidence="1">Whole organism</tissue>
    </source>
</reference>